<proteinExistence type="predicted"/>
<dbReference type="EMBL" id="HACA01020314">
    <property type="protein sequence ID" value="CDW37675.1"/>
    <property type="molecule type" value="Transcribed_RNA"/>
</dbReference>
<protein>
    <submittedName>
        <fullName evidence="1">Uncharacterized protein</fullName>
    </submittedName>
</protein>
<name>A0A0K2UHW3_LEPSM</name>
<evidence type="ECO:0000313" key="1">
    <source>
        <dbReference type="EMBL" id="CDW37675.1"/>
    </source>
</evidence>
<organism evidence="1">
    <name type="scientific">Lepeophtheirus salmonis</name>
    <name type="common">Salmon louse</name>
    <name type="synonym">Caligus salmonis</name>
    <dbReference type="NCBI Taxonomy" id="72036"/>
    <lineage>
        <taxon>Eukaryota</taxon>
        <taxon>Metazoa</taxon>
        <taxon>Ecdysozoa</taxon>
        <taxon>Arthropoda</taxon>
        <taxon>Crustacea</taxon>
        <taxon>Multicrustacea</taxon>
        <taxon>Hexanauplia</taxon>
        <taxon>Copepoda</taxon>
        <taxon>Siphonostomatoida</taxon>
        <taxon>Caligidae</taxon>
        <taxon>Lepeophtheirus</taxon>
    </lineage>
</organism>
<reference evidence="1" key="1">
    <citation type="submission" date="2014-05" db="EMBL/GenBank/DDBJ databases">
        <authorList>
            <person name="Chronopoulou M."/>
        </authorList>
    </citation>
    <scope>NUCLEOTIDE SEQUENCE</scope>
    <source>
        <tissue evidence="1">Whole organism</tissue>
    </source>
</reference>
<dbReference type="AlphaFoldDB" id="A0A0K2UHW3"/>
<accession>A0A0K2UHW3</accession>
<sequence>MFYYDQIFECPLQILSGVCLTTAAGTLVFSISDHITPIGNYYYIQLFFHSKKEGMFFLFFL</sequence>